<dbReference type="InterPro" id="IPR015315">
    <property type="entry name" value="DUF1963"/>
</dbReference>
<protein>
    <submittedName>
        <fullName evidence="1">DUF1963 domain-containing protein</fullName>
    </submittedName>
</protein>
<gene>
    <name evidence="1" type="ORF">DCF19_17935</name>
</gene>
<organism evidence="1 2">
    <name type="scientific">Pseudanabaena frigida</name>
    <dbReference type="NCBI Taxonomy" id="945775"/>
    <lineage>
        <taxon>Bacteria</taxon>
        <taxon>Bacillati</taxon>
        <taxon>Cyanobacteriota</taxon>
        <taxon>Cyanophyceae</taxon>
        <taxon>Pseudanabaenales</taxon>
        <taxon>Pseudanabaenaceae</taxon>
        <taxon>Pseudanabaena</taxon>
    </lineage>
</organism>
<reference evidence="1 2" key="1">
    <citation type="submission" date="2018-04" db="EMBL/GenBank/DDBJ databases">
        <authorList>
            <person name="Go L.Y."/>
            <person name="Mitchell J.A."/>
        </authorList>
    </citation>
    <scope>NUCLEOTIDE SEQUENCE [LARGE SCALE GENOMIC DNA]</scope>
    <source>
        <strain evidence="1">ULC066bin1</strain>
    </source>
</reference>
<sequence length="286" mass="32060">MNSQISKLIDKHDLGMFADLIEAAIQPAIHLSKVDSQESAIGASRIGGLPDVPADFQWVLWQNRPLSFLAQIDCADLQGFDSAKYLPNSGMLYFFYDEIEQPWGFDPSDRGSSAIIYHPSTENLIPSSLPEGADIDSGWLFTSYALKFREVLSLPSYDSLAFEQMSIPQDRIDDYVNLIEDMKELIAANEPMHQMLGHSSNIQGDMQLECQLTSHGIHCDDASGYNSPIAKDQAAGASDWLLLLQLDSDDDVEMMWGDVGMLYFWIRKSSLQSKRFDEAWTILQCS</sequence>
<evidence type="ECO:0000313" key="1">
    <source>
        <dbReference type="EMBL" id="PZO37748.1"/>
    </source>
</evidence>
<dbReference type="PANTHER" id="PTHR36436">
    <property type="entry name" value="SLL5081 PROTEIN"/>
    <property type="match status" value="1"/>
</dbReference>
<dbReference type="Proteomes" id="UP000249467">
    <property type="component" value="Unassembled WGS sequence"/>
</dbReference>
<dbReference type="EMBL" id="QBML01000028">
    <property type="protein sequence ID" value="PZO37748.1"/>
    <property type="molecule type" value="Genomic_DNA"/>
</dbReference>
<dbReference type="InterPro" id="IPR035948">
    <property type="entry name" value="YwqG-like_sf"/>
</dbReference>
<comment type="caution">
    <text evidence="1">The sequence shown here is derived from an EMBL/GenBank/DDBJ whole genome shotgun (WGS) entry which is preliminary data.</text>
</comment>
<reference evidence="1 2" key="2">
    <citation type="submission" date="2018-06" db="EMBL/GenBank/DDBJ databases">
        <title>Metagenomic assembly of (sub)arctic Cyanobacteria and their associated microbiome from non-axenic cultures.</title>
        <authorList>
            <person name="Baurain D."/>
        </authorList>
    </citation>
    <scope>NUCLEOTIDE SEQUENCE [LARGE SCALE GENOMIC DNA]</scope>
    <source>
        <strain evidence="1">ULC066bin1</strain>
    </source>
</reference>
<name>A0A2W4Y339_9CYAN</name>
<dbReference type="SUPFAM" id="SSF103032">
    <property type="entry name" value="Hypothetical protein YwqG"/>
    <property type="match status" value="1"/>
</dbReference>
<proteinExistence type="predicted"/>
<evidence type="ECO:0000313" key="2">
    <source>
        <dbReference type="Proteomes" id="UP000249467"/>
    </source>
</evidence>
<dbReference type="Pfam" id="PF09234">
    <property type="entry name" value="DUF1963"/>
    <property type="match status" value="1"/>
</dbReference>
<dbReference type="AlphaFoldDB" id="A0A2W4Y339"/>
<dbReference type="PANTHER" id="PTHR36436:SF6">
    <property type="entry name" value="SLL5081 PROTEIN"/>
    <property type="match status" value="1"/>
</dbReference>
<accession>A0A2W4Y339</accession>
<dbReference type="Gene3D" id="2.30.320.10">
    <property type="entry name" value="YwqG-like"/>
    <property type="match status" value="1"/>
</dbReference>